<proteinExistence type="predicted"/>
<sequence>MSSSKRVGPDAVRMLIKAQYFCSSLLWCIARRRSGRHSCIGAVGHPEEFARAISVPFLKILGRDESKNSEEMAGRDLVQSFSASTSFIWSFRQHGIALVFVSFPSSFKDSRTHLHQRGVQWYRRPTNADTVIVAAGGSLGGMDKGIIAIGCAVVLCPRETKLTVFLAQHHLQQGDISAISLLPGIFSRPTTLRTTRTRTAQQLGCNCSCTKSLVTKTHPKLKFQDDIQAATGTPLIVIHSKHVLDHRFQNRQGTVRVNISLPDPILSSSGAMPANSFGRNGDLCLVEVPPGVSPKSRSTKALSLPRQYKKPSTEGVNSKPSIERDKVSHYSLVLKKPAVMYLAKITSATVLLLQITPALAVYACCAINDKFQPTRRTGFTETCCRGTWNPDYGWCTSSVSGQRKAFISCCTASGTRKSMKTCNGGCEVDRCKILPLRTFPCAFLVSNSALNQLHPPLRQQLSVVGSDRHGAKNLVAGLFNRQVPHVVSFFADASFHGHNSTINFPTNCCVRLNDIAEAKDKISSFDTTDSYCTLYSTVDYKEAGTRNGWPTGWMQLSGRRNRHVIKDGKIQYKADGKPEMKPWNDKILIVKCEVGDP</sequence>
<dbReference type="OrthoDB" id="10629916at2759"/>
<dbReference type="EMBL" id="SNSC02000005">
    <property type="protein sequence ID" value="TID24063.1"/>
    <property type="molecule type" value="Genomic_DNA"/>
</dbReference>
<organism evidence="2 3">
    <name type="scientific">Venturia nashicola</name>
    <dbReference type="NCBI Taxonomy" id="86259"/>
    <lineage>
        <taxon>Eukaryota</taxon>
        <taxon>Fungi</taxon>
        <taxon>Dikarya</taxon>
        <taxon>Ascomycota</taxon>
        <taxon>Pezizomycotina</taxon>
        <taxon>Dothideomycetes</taxon>
        <taxon>Pleosporomycetidae</taxon>
        <taxon>Venturiales</taxon>
        <taxon>Venturiaceae</taxon>
        <taxon>Venturia</taxon>
    </lineage>
</organism>
<accession>A0A4Z1P513</accession>
<comment type="caution">
    <text evidence="2">The sequence shown here is derived from an EMBL/GenBank/DDBJ whole genome shotgun (WGS) entry which is preliminary data.</text>
</comment>
<evidence type="ECO:0000313" key="2">
    <source>
        <dbReference type="EMBL" id="TID24063.1"/>
    </source>
</evidence>
<reference evidence="2 3" key="1">
    <citation type="submission" date="2019-04" db="EMBL/GenBank/DDBJ databases">
        <title>High contiguity whole genome sequence and gene annotation resource for two Venturia nashicola isolates.</title>
        <authorList>
            <person name="Prokchorchik M."/>
            <person name="Won K."/>
            <person name="Lee Y."/>
            <person name="Choi E.D."/>
            <person name="Segonzac C."/>
            <person name="Sohn K.H."/>
        </authorList>
    </citation>
    <scope>NUCLEOTIDE SEQUENCE [LARGE SCALE GENOMIC DNA]</scope>
    <source>
        <strain evidence="2 3">PRI2</strain>
    </source>
</reference>
<dbReference type="Proteomes" id="UP000298493">
    <property type="component" value="Unassembled WGS sequence"/>
</dbReference>
<evidence type="ECO:0000313" key="3">
    <source>
        <dbReference type="Proteomes" id="UP000298493"/>
    </source>
</evidence>
<evidence type="ECO:0000256" key="1">
    <source>
        <dbReference type="SAM" id="MobiDB-lite"/>
    </source>
</evidence>
<keyword evidence="3" id="KW-1185">Reference proteome</keyword>
<protein>
    <submittedName>
        <fullName evidence="2">Uncharacterized protein</fullName>
    </submittedName>
</protein>
<dbReference type="AlphaFoldDB" id="A0A4Z1P513"/>
<name>A0A4Z1P513_9PEZI</name>
<feature type="region of interest" description="Disordered" evidence="1">
    <location>
        <begin position="296"/>
        <end position="321"/>
    </location>
</feature>
<gene>
    <name evidence="2" type="ORF">E6O75_ATG02428</name>
</gene>